<organism evidence="1 2">
    <name type="scientific">SAR86 cluster bacterium</name>
    <dbReference type="NCBI Taxonomy" id="2030880"/>
    <lineage>
        <taxon>Bacteria</taxon>
        <taxon>Pseudomonadati</taxon>
        <taxon>Pseudomonadota</taxon>
        <taxon>Gammaproteobacteria</taxon>
        <taxon>SAR86 cluster</taxon>
    </lineage>
</organism>
<comment type="caution">
    <text evidence="1">The sequence shown here is derived from an EMBL/GenBank/DDBJ whole genome shotgun (WGS) entry which is preliminary data.</text>
</comment>
<evidence type="ECO:0000313" key="1">
    <source>
        <dbReference type="EMBL" id="RZO28510.1"/>
    </source>
</evidence>
<proteinExistence type="predicted"/>
<gene>
    <name evidence="1" type="ORF">EVA97_02480</name>
</gene>
<protein>
    <recommendedName>
        <fullName evidence="3">Lipoprotein</fullName>
    </recommendedName>
</protein>
<reference evidence="1 2" key="1">
    <citation type="submission" date="2019-02" db="EMBL/GenBank/DDBJ databases">
        <title>Prokaryotic population dynamics and viral predation in marine succession experiment using metagenomics: the confinement effect.</title>
        <authorList>
            <person name="Haro-Moreno J.M."/>
            <person name="Rodriguez-Valera F."/>
            <person name="Lopez-Perez M."/>
        </authorList>
    </citation>
    <scope>NUCLEOTIDE SEQUENCE [LARGE SCALE GENOMIC DNA]</scope>
    <source>
        <strain evidence="1">MED-G164</strain>
    </source>
</reference>
<dbReference type="Proteomes" id="UP000315283">
    <property type="component" value="Unassembled WGS sequence"/>
</dbReference>
<dbReference type="AlphaFoldDB" id="A0A520N4U0"/>
<evidence type="ECO:0008006" key="3">
    <source>
        <dbReference type="Google" id="ProtNLM"/>
    </source>
</evidence>
<evidence type="ECO:0000313" key="2">
    <source>
        <dbReference type="Proteomes" id="UP000315283"/>
    </source>
</evidence>
<accession>A0A520N4U0</accession>
<dbReference type="PROSITE" id="PS51257">
    <property type="entry name" value="PROKAR_LIPOPROTEIN"/>
    <property type="match status" value="1"/>
</dbReference>
<dbReference type="EMBL" id="SHBJ01000012">
    <property type="protein sequence ID" value="RZO28510.1"/>
    <property type="molecule type" value="Genomic_DNA"/>
</dbReference>
<sequence length="243" mass="28574">MKKLFKYSFFLLFLFSCSSDLDRSIEANLLIVPDYNFSNYLIECELKEGANLLNLESFLSILIKDDFYIDNKFEIKAYFPKADYVEKFIFNIQNNTEEDIYNSFINDLSQKGFDKIALCNFNTVKLKGISLFDSELTSKKSSFTSEILSCNYNDGYNYGTFKLAIDKFLNHMSLLKIPYQISYLQADNNLSEFTWINNFYSENYTKEIAELWINTMEAREIKDEFLQNAQCMESNLYNSFTIN</sequence>
<name>A0A520N4U0_9GAMM</name>